<evidence type="ECO:0000313" key="2">
    <source>
        <dbReference type="Proteomes" id="UP000239239"/>
    </source>
</evidence>
<dbReference type="SMART" id="SM00248">
    <property type="entry name" value="ANK"/>
    <property type="match status" value="4"/>
</dbReference>
<protein>
    <submittedName>
        <fullName evidence="1">Ankyrin repeat domain-containing protein</fullName>
    </submittedName>
</protein>
<dbReference type="InterPro" id="IPR036770">
    <property type="entry name" value="Ankyrin_rpt-contain_sf"/>
</dbReference>
<dbReference type="AlphaFoldDB" id="A0A2S6F5P9"/>
<accession>A0A2S6F5P9</accession>
<dbReference type="SUPFAM" id="SSF48403">
    <property type="entry name" value="Ankyrin repeat"/>
    <property type="match status" value="1"/>
</dbReference>
<dbReference type="RefSeq" id="WP_080272362.1">
    <property type="nucleotide sequence ID" value="NZ_CP017601.1"/>
</dbReference>
<proteinExistence type="predicted"/>
<gene>
    <name evidence="1" type="ORF">C3928_02685</name>
</gene>
<dbReference type="PROSITE" id="PS50297">
    <property type="entry name" value="ANK_REP_REGION"/>
    <property type="match status" value="1"/>
</dbReference>
<comment type="caution">
    <text evidence="1">The sequence shown here is derived from an EMBL/GenBank/DDBJ whole genome shotgun (WGS) entry which is preliminary data.</text>
</comment>
<dbReference type="PANTHER" id="PTHR24198:SF165">
    <property type="entry name" value="ANKYRIN REPEAT-CONTAINING PROTEIN-RELATED"/>
    <property type="match status" value="1"/>
</dbReference>
<dbReference type="EMBL" id="PQWY01000004">
    <property type="protein sequence ID" value="PPK32754.1"/>
    <property type="molecule type" value="Genomic_DNA"/>
</dbReference>
<dbReference type="Gene3D" id="1.25.40.20">
    <property type="entry name" value="Ankyrin repeat-containing domain"/>
    <property type="match status" value="1"/>
</dbReference>
<name>A0A2S6F5P9_LEGPN</name>
<dbReference type="PANTHER" id="PTHR24198">
    <property type="entry name" value="ANKYRIN REPEAT AND PROTEIN KINASE DOMAIN-CONTAINING PROTEIN"/>
    <property type="match status" value="1"/>
</dbReference>
<dbReference type="Pfam" id="PF12796">
    <property type="entry name" value="Ank_2"/>
    <property type="match status" value="1"/>
</dbReference>
<reference evidence="1 2" key="1">
    <citation type="submission" date="2018-02" db="EMBL/GenBank/DDBJ databases">
        <title>Draft genome sequences of four Legionella pneumophila clinical strains isolated in Ontario.</title>
        <authorList>
            <person name="Fortuna A."/>
            <person name="Ramnarine R."/>
            <person name="Li A."/>
            <person name="Frantz C."/>
            <person name="Mallo G."/>
        </authorList>
    </citation>
    <scope>NUCLEOTIDE SEQUENCE [LARGE SCALE GENOMIC DNA]</scope>
    <source>
        <strain evidence="1 2">LG61</strain>
    </source>
</reference>
<sequence length="514" mass="58497">MNSLWIASGSRDMIFVLICIVLVCGLVVYQLMPKFLSYSPSLISKNRDSRELTHDGITDVLTQLGHPKFEGVCYGFTLNWALAVAQGKESFFYRQLHHLRIHQFDLPKTLQQIADKKESKQSLSNDETVIETLPQLGKKICIAQDPLQYKEKYKKLVWQPDINSILKAINADSSIAKHIFYKTHSFLNQDEATEYFELLKRTGIREDVAVIISTADHAMGFKLAGNVWRFININDLYQQDKSKPYFEFSSRNLVKELYRACAENLQGSRLTVNTDFISIHPEEKLSRVLQNVFPVFPVRTKTSYPERLAFFSMAATQGDMNSVKKCIHSGWSIFSRQRLSDDSPILTAIYLGRRDVVRAMLSTSRHRVNQKRKNDSSTLLHVACRYGGSGIVEDLLNIRGIKIDPQDSKGRTPLMYACKKSVVTDDRKLFNLLLAKGASLSIKDNDGLTALDHALKNEHTLAIHMIEERLEKEACMQGNSTPSRFKFSETKGTLFQRGVKAIPYHSQQPGFSMK</sequence>
<organism evidence="1 2">
    <name type="scientific">Legionella pneumophila</name>
    <dbReference type="NCBI Taxonomy" id="446"/>
    <lineage>
        <taxon>Bacteria</taxon>
        <taxon>Pseudomonadati</taxon>
        <taxon>Pseudomonadota</taxon>
        <taxon>Gammaproteobacteria</taxon>
        <taxon>Legionellales</taxon>
        <taxon>Legionellaceae</taxon>
        <taxon>Legionella</taxon>
    </lineage>
</organism>
<dbReference type="PROSITE" id="PS50088">
    <property type="entry name" value="ANK_REPEAT"/>
    <property type="match status" value="1"/>
</dbReference>
<dbReference type="Proteomes" id="UP000239239">
    <property type="component" value="Unassembled WGS sequence"/>
</dbReference>
<evidence type="ECO:0000313" key="1">
    <source>
        <dbReference type="EMBL" id="PPK32754.1"/>
    </source>
</evidence>
<dbReference type="InterPro" id="IPR002110">
    <property type="entry name" value="Ankyrin_rpt"/>
</dbReference>
<dbReference type="NCBIfam" id="NF043022">
    <property type="entry name" value="T4SS_AnkG"/>
    <property type="match status" value="1"/>
</dbReference>
<dbReference type="OrthoDB" id="5653232at2"/>